<keyword evidence="2" id="KW-0812">Transmembrane</keyword>
<feature type="compositionally biased region" description="Basic and acidic residues" evidence="1">
    <location>
        <begin position="73"/>
        <end position="102"/>
    </location>
</feature>
<proteinExistence type="predicted"/>
<evidence type="ECO:0000256" key="2">
    <source>
        <dbReference type="SAM" id="Phobius"/>
    </source>
</evidence>
<feature type="transmembrane region" description="Helical" evidence="2">
    <location>
        <begin position="166"/>
        <end position="187"/>
    </location>
</feature>
<keyword evidence="2" id="KW-1133">Transmembrane helix</keyword>
<organism evidence="3">
    <name type="scientific">virus sp. ctLpa4</name>
    <dbReference type="NCBI Taxonomy" id="2825814"/>
    <lineage>
        <taxon>Viruses</taxon>
    </lineage>
</organism>
<sequence length="196" mass="21307">MKWITRITLLICLTLPTLLSGCSTTRKTAKGTEQTNVTAIQETDRTEEEKRLAEVITNTETNDRTNVVIEFTKTEYADGSTETKTEPPEQHPGEKVKPKPGTESKGGIKSVTTGKITINGDRKETTATTATETGEKKAETQTTTGVSADKTATVETEQEKKPKRGLLDWIFLAGIVAACAAGITYAVRRFKIKAGK</sequence>
<dbReference type="EMBL" id="BK059118">
    <property type="protein sequence ID" value="DAE32202.1"/>
    <property type="molecule type" value="Genomic_DNA"/>
</dbReference>
<reference evidence="3" key="1">
    <citation type="journal article" date="2021" name="Proc. Natl. Acad. Sci. U.S.A.">
        <title>A Catalog of Tens of Thousands of Viruses from Human Metagenomes Reveals Hidden Associations with Chronic Diseases.</title>
        <authorList>
            <person name="Tisza M.J."/>
            <person name="Buck C.B."/>
        </authorList>
    </citation>
    <scope>NUCLEOTIDE SEQUENCE</scope>
    <source>
        <strain evidence="3">CtLpa4</strain>
    </source>
</reference>
<feature type="region of interest" description="Disordered" evidence="1">
    <location>
        <begin position="73"/>
        <end position="160"/>
    </location>
</feature>
<evidence type="ECO:0000313" key="3">
    <source>
        <dbReference type="EMBL" id="DAE32202.1"/>
    </source>
</evidence>
<evidence type="ECO:0000256" key="1">
    <source>
        <dbReference type="SAM" id="MobiDB-lite"/>
    </source>
</evidence>
<keyword evidence="2" id="KW-0472">Membrane</keyword>
<name>A0A8S5RM60_9VIRU</name>
<dbReference type="PROSITE" id="PS51257">
    <property type="entry name" value="PROKAR_LIPOPROTEIN"/>
    <property type="match status" value="1"/>
</dbReference>
<accession>A0A8S5RM60</accession>
<protein>
    <submittedName>
        <fullName evidence="3">Uncharacterized protein</fullName>
    </submittedName>
</protein>